<evidence type="ECO:0000256" key="9">
    <source>
        <dbReference type="SAM" id="Phobius"/>
    </source>
</evidence>
<gene>
    <name evidence="11" type="ORF">FB458_2789</name>
</gene>
<dbReference type="SUPFAM" id="SSF47384">
    <property type="entry name" value="Homodimeric domain of signal transducing histidine kinase"/>
    <property type="match status" value="1"/>
</dbReference>
<dbReference type="EMBL" id="VFMN01000001">
    <property type="protein sequence ID" value="TQJ09676.1"/>
    <property type="molecule type" value="Genomic_DNA"/>
</dbReference>
<dbReference type="InterPro" id="IPR050980">
    <property type="entry name" value="2C_sensor_his_kinase"/>
</dbReference>
<dbReference type="InterPro" id="IPR003594">
    <property type="entry name" value="HATPase_dom"/>
</dbReference>
<keyword evidence="9" id="KW-0472">Membrane</keyword>
<keyword evidence="5" id="KW-0597">Phosphoprotein</keyword>
<evidence type="ECO:0000256" key="5">
    <source>
        <dbReference type="ARBA" id="ARBA00022553"/>
    </source>
</evidence>
<dbReference type="InterPro" id="IPR003661">
    <property type="entry name" value="HisK_dim/P_dom"/>
</dbReference>
<feature type="transmembrane region" description="Helical" evidence="9">
    <location>
        <begin position="47"/>
        <end position="65"/>
    </location>
</feature>
<evidence type="ECO:0000256" key="6">
    <source>
        <dbReference type="ARBA" id="ARBA00022679"/>
    </source>
</evidence>
<dbReference type="CDD" id="cd00082">
    <property type="entry name" value="HisKA"/>
    <property type="match status" value="1"/>
</dbReference>
<keyword evidence="8" id="KW-0902">Two-component regulatory system</keyword>
<organism evidence="11 12">
    <name type="scientific">Lapillicoccus jejuensis</name>
    <dbReference type="NCBI Taxonomy" id="402171"/>
    <lineage>
        <taxon>Bacteria</taxon>
        <taxon>Bacillati</taxon>
        <taxon>Actinomycetota</taxon>
        <taxon>Actinomycetes</taxon>
        <taxon>Micrococcales</taxon>
        <taxon>Intrasporangiaceae</taxon>
        <taxon>Lapillicoccus</taxon>
    </lineage>
</organism>
<dbReference type="PANTHER" id="PTHR44936:SF9">
    <property type="entry name" value="SENSOR PROTEIN CREC"/>
    <property type="match status" value="1"/>
</dbReference>
<dbReference type="InterPro" id="IPR005467">
    <property type="entry name" value="His_kinase_dom"/>
</dbReference>
<evidence type="ECO:0000313" key="11">
    <source>
        <dbReference type="EMBL" id="TQJ09676.1"/>
    </source>
</evidence>
<dbReference type="InterPro" id="IPR036097">
    <property type="entry name" value="HisK_dim/P_sf"/>
</dbReference>
<evidence type="ECO:0000256" key="4">
    <source>
        <dbReference type="ARBA" id="ARBA00022475"/>
    </source>
</evidence>
<dbReference type="Pfam" id="PF00512">
    <property type="entry name" value="HisKA"/>
    <property type="match status" value="1"/>
</dbReference>
<dbReference type="InterPro" id="IPR036890">
    <property type="entry name" value="HATPase_C_sf"/>
</dbReference>
<protein>
    <recommendedName>
        <fullName evidence="3">histidine kinase</fullName>
        <ecNumber evidence="3">2.7.13.3</ecNumber>
    </recommendedName>
</protein>
<keyword evidence="4" id="KW-1003">Cell membrane</keyword>
<evidence type="ECO:0000259" key="10">
    <source>
        <dbReference type="PROSITE" id="PS50109"/>
    </source>
</evidence>
<keyword evidence="12" id="KW-1185">Reference proteome</keyword>
<dbReference type="Gene3D" id="1.10.287.130">
    <property type="match status" value="1"/>
</dbReference>
<evidence type="ECO:0000256" key="8">
    <source>
        <dbReference type="ARBA" id="ARBA00023012"/>
    </source>
</evidence>
<dbReference type="SMART" id="SM00388">
    <property type="entry name" value="HisKA"/>
    <property type="match status" value="1"/>
</dbReference>
<dbReference type="Pfam" id="PF02518">
    <property type="entry name" value="HATPase_c"/>
    <property type="match status" value="1"/>
</dbReference>
<evidence type="ECO:0000256" key="1">
    <source>
        <dbReference type="ARBA" id="ARBA00000085"/>
    </source>
</evidence>
<dbReference type="Gene3D" id="3.30.565.10">
    <property type="entry name" value="Histidine kinase-like ATPase, C-terminal domain"/>
    <property type="match status" value="1"/>
</dbReference>
<dbReference type="GO" id="GO:0005886">
    <property type="term" value="C:plasma membrane"/>
    <property type="evidence" value="ECO:0007669"/>
    <property type="project" value="UniProtKB-SubCell"/>
</dbReference>
<evidence type="ECO:0000256" key="7">
    <source>
        <dbReference type="ARBA" id="ARBA00022777"/>
    </source>
</evidence>
<dbReference type="GO" id="GO:0000155">
    <property type="term" value="F:phosphorelay sensor kinase activity"/>
    <property type="evidence" value="ECO:0007669"/>
    <property type="project" value="InterPro"/>
</dbReference>
<dbReference type="PANTHER" id="PTHR44936">
    <property type="entry name" value="SENSOR PROTEIN CREC"/>
    <property type="match status" value="1"/>
</dbReference>
<keyword evidence="9" id="KW-0812">Transmembrane</keyword>
<keyword evidence="7 11" id="KW-0418">Kinase</keyword>
<feature type="transmembrane region" description="Helical" evidence="9">
    <location>
        <begin position="21"/>
        <end position="41"/>
    </location>
</feature>
<comment type="catalytic activity">
    <reaction evidence="1">
        <text>ATP + protein L-histidine = ADP + protein N-phospho-L-histidine.</text>
        <dbReference type="EC" id="2.7.13.3"/>
    </reaction>
</comment>
<comment type="subcellular location">
    <subcellularLocation>
        <location evidence="2">Cell membrane</location>
        <topology evidence="2">Multi-pass membrane protein</topology>
    </subcellularLocation>
</comment>
<keyword evidence="6" id="KW-0808">Transferase</keyword>
<evidence type="ECO:0000313" key="12">
    <source>
        <dbReference type="Proteomes" id="UP000317893"/>
    </source>
</evidence>
<feature type="domain" description="Histidine kinase" evidence="10">
    <location>
        <begin position="146"/>
        <end position="358"/>
    </location>
</feature>
<dbReference type="OrthoDB" id="5241402at2"/>
<dbReference type="SUPFAM" id="SSF55874">
    <property type="entry name" value="ATPase domain of HSP90 chaperone/DNA topoisomerase II/histidine kinase"/>
    <property type="match status" value="1"/>
</dbReference>
<feature type="transmembrane region" description="Helical" evidence="9">
    <location>
        <begin position="72"/>
        <end position="89"/>
    </location>
</feature>
<dbReference type="AlphaFoldDB" id="A0A542E2W6"/>
<dbReference type="PROSITE" id="PS50109">
    <property type="entry name" value="HIS_KIN"/>
    <property type="match status" value="1"/>
</dbReference>
<dbReference type="EC" id="2.7.13.3" evidence="3"/>
<sequence>MRPGTGGRHLHRHEPLQRMARSTYVAWLVLALVCSIVMYNLPGDETIPYHIAWAAFALAFGARVWSRTQTWAALAGFTLLTGGILVLRVSEGVLAWQETAEIPLMSLLMGLLVWNVRRRQDALTTSTELAQRELQRVADQVLLTRLTSHELRSPLTISTGYLRLLRESESDPARVADLDIVRDEVERISRTSERLLRLIRLQGDDGLELVDVDAVAREVLRRWAGVTDREWVLDVGAGEAVGSAERLRVVLDTLVENAVRYTEPGQVVRVHTGRDAQGGLVVGVADAGRGIGADRRAALTEAGATAGFTDPLEADERSQTGLGLGIVRSVAVARGGRLVVDEAPEGGVFVHIRVPAPDHATSAHPVPLAATGVGPRVVTVEHGRPVPAPHAT</sequence>
<evidence type="ECO:0000256" key="3">
    <source>
        <dbReference type="ARBA" id="ARBA00012438"/>
    </source>
</evidence>
<proteinExistence type="predicted"/>
<dbReference type="SMART" id="SM00387">
    <property type="entry name" value="HATPase_c"/>
    <property type="match status" value="1"/>
</dbReference>
<reference evidence="11 12" key="1">
    <citation type="submission" date="2019-06" db="EMBL/GenBank/DDBJ databases">
        <title>Sequencing the genomes of 1000 actinobacteria strains.</title>
        <authorList>
            <person name="Klenk H.-P."/>
        </authorList>
    </citation>
    <scope>NUCLEOTIDE SEQUENCE [LARGE SCALE GENOMIC DNA]</scope>
    <source>
        <strain evidence="11 12">DSM 18607</strain>
    </source>
</reference>
<keyword evidence="9" id="KW-1133">Transmembrane helix</keyword>
<accession>A0A542E2W6</accession>
<evidence type="ECO:0000256" key="2">
    <source>
        <dbReference type="ARBA" id="ARBA00004651"/>
    </source>
</evidence>
<dbReference type="RefSeq" id="WP_141849007.1">
    <property type="nucleotide sequence ID" value="NZ_BAAAPR010000009.1"/>
</dbReference>
<name>A0A542E2W6_9MICO</name>
<dbReference type="Proteomes" id="UP000317893">
    <property type="component" value="Unassembled WGS sequence"/>
</dbReference>
<comment type="caution">
    <text evidence="11">The sequence shown here is derived from an EMBL/GenBank/DDBJ whole genome shotgun (WGS) entry which is preliminary data.</text>
</comment>